<dbReference type="InterPro" id="IPR053781">
    <property type="entry name" value="F-box_AtFBL13-like"/>
</dbReference>
<dbReference type="Gramene" id="PNT72401">
    <property type="protein sequence ID" value="PNT72401"/>
    <property type="gene ID" value="BRADI_2g43735v3"/>
</dbReference>
<dbReference type="SUPFAM" id="SSF81383">
    <property type="entry name" value="F-box domain"/>
    <property type="match status" value="1"/>
</dbReference>
<dbReference type="InterPro" id="IPR036047">
    <property type="entry name" value="F-box-like_dom_sf"/>
</dbReference>
<dbReference type="FunCoup" id="A0A2K2DDP9">
    <property type="interactions" value="97"/>
</dbReference>
<evidence type="ECO:0000259" key="1">
    <source>
        <dbReference type="Pfam" id="PF00646"/>
    </source>
</evidence>
<dbReference type="Pfam" id="PF00646">
    <property type="entry name" value="F-box"/>
    <property type="match status" value="1"/>
</dbReference>
<dbReference type="RefSeq" id="XP_010233459.1">
    <property type="nucleotide sequence ID" value="XM_010235157.3"/>
</dbReference>
<dbReference type="EMBL" id="CM000881">
    <property type="protein sequence ID" value="PNT72401.1"/>
    <property type="molecule type" value="Genomic_DNA"/>
</dbReference>
<reference evidence="2" key="2">
    <citation type="submission" date="2017-06" db="EMBL/GenBank/DDBJ databases">
        <title>WGS assembly of Brachypodium distachyon.</title>
        <authorList>
            <consortium name="The International Brachypodium Initiative"/>
            <person name="Lucas S."/>
            <person name="Harmon-Smith M."/>
            <person name="Lail K."/>
            <person name="Tice H."/>
            <person name="Grimwood J."/>
            <person name="Bruce D."/>
            <person name="Barry K."/>
            <person name="Shu S."/>
            <person name="Lindquist E."/>
            <person name="Wang M."/>
            <person name="Pitluck S."/>
            <person name="Vogel J.P."/>
            <person name="Garvin D.F."/>
            <person name="Mockler T.C."/>
            <person name="Schmutz J."/>
            <person name="Rokhsar D."/>
            <person name="Bevan M.W."/>
        </authorList>
    </citation>
    <scope>NUCLEOTIDE SEQUENCE</scope>
    <source>
        <strain evidence="2">Bd21</strain>
    </source>
</reference>
<protein>
    <recommendedName>
        <fullName evidence="1">F-box domain-containing protein</fullName>
    </recommendedName>
</protein>
<dbReference type="Proteomes" id="UP000008810">
    <property type="component" value="Chromosome 2"/>
</dbReference>
<dbReference type="InterPro" id="IPR053197">
    <property type="entry name" value="F-box_SCFL_complex_component"/>
</dbReference>
<dbReference type="InterPro" id="IPR032675">
    <property type="entry name" value="LRR_dom_sf"/>
</dbReference>
<dbReference type="CDD" id="cd22160">
    <property type="entry name" value="F-box_AtFBL13-like"/>
    <property type="match status" value="1"/>
</dbReference>
<dbReference type="SUPFAM" id="SSF52047">
    <property type="entry name" value="RNI-like"/>
    <property type="match status" value="1"/>
</dbReference>
<feature type="domain" description="F-box" evidence="1">
    <location>
        <begin position="14"/>
        <end position="52"/>
    </location>
</feature>
<accession>A0A2K2DDP9</accession>
<evidence type="ECO:0000313" key="4">
    <source>
        <dbReference type="Proteomes" id="UP000008810"/>
    </source>
</evidence>
<dbReference type="EnsemblPlants" id="PNT72401">
    <property type="protein sequence ID" value="PNT72401"/>
    <property type="gene ID" value="BRADI_2g43735v3"/>
</dbReference>
<dbReference type="PANTHER" id="PTHR34223:SF35">
    <property type="entry name" value="F-BOX DOMAIN-CONTAINING PROTEIN"/>
    <property type="match status" value="1"/>
</dbReference>
<organism evidence="2">
    <name type="scientific">Brachypodium distachyon</name>
    <name type="common">Purple false brome</name>
    <name type="synonym">Trachynia distachya</name>
    <dbReference type="NCBI Taxonomy" id="15368"/>
    <lineage>
        <taxon>Eukaryota</taxon>
        <taxon>Viridiplantae</taxon>
        <taxon>Streptophyta</taxon>
        <taxon>Embryophyta</taxon>
        <taxon>Tracheophyta</taxon>
        <taxon>Spermatophyta</taxon>
        <taxon>Magnoliopsida</taxon>
        <taxon>Liliopsida</taxon>
        <taxon>Poales</taxon>
        <taxon>Poaceae</taxon>
        <taxon>BOP clade</taxon>
        <taxon>Pooideae</taxon>
        <taxon>Stipodae</taxon>
        <taxon>Brachypodieae</taxon>
        <taxon>Brachypodium</taxon>
    </lineage>
</organism>
<dbReference type="KEGG" id="bdi:104583301"/>
<name>A0A2K2DDP9_BRADI</name>
<reference evidence="3" key="3">
    <citation type="submission" date="2018-08" db="UniProtKB">
        <authorList>
            <consortium name="EnsemblPlants"/>
        </authorList>
    </citation>
    <scope>IDENTIFICATION</scope>
    <source>
        <strain evidence="3">cv. Bd21</strain>
    </source>
</reference>
<proteinExistence type="predicted"/>
<gene>
    <name evidence="3" type="primary">LOC104583301</name>
    <name evidence="2" type="ORF">BRADI_2g43735v3</name>
</gene>
<evidence type="ECO:0000313" key="3">
    <source>
        <dbReference type="EnsemblPlants" id="PNT72401"/>
    </source>
</evidence>
<dbReference type="GeneID" id="104583301"/>
<reference evidence="2 3" key="1">
    <citation type="journal article" date="2010" name="Nature">
        <title>Genome sequencing and analysis of the model grass Brachypodium distachyon.</title>
        <authorList>
            <consortium name="International Brachypodium Initiative"/>
        </authorList>
    </citation>
    <scope>NUCLEOTIDE SEQUENCE [LARGE SCALE GENOMIC DNA]</scope>
    <source>
        <strain evidence="2 3">Bd21</strain>
    </source>
</reference>
<keyword evidence="4" id="KW-1185">Reference proteome</keyword>
<dbReference type="AlphaFoldDB" id="A0A2K2DDP9"/>
<dbReference type="InterPro" id="IPR001810">
    <property type="entry name" value="F-box_dom"/>
</dbReference>
<evidence type="ECO:0000313" key="2">
    <source>
        <dbReference type="EMBL" id="PNT72401.1"/>
    </source>
</evidence>
<dbReference type="Gene3D" id="3.80.10.10">
    <property type="entry name" value="Ribonuclease Inhibitor"/>
    <property type="match status" value="1"/>
</dbReference>
<dbReference type="OrthoDB" id="683431at2759"/>
<sequence length="510" mass="57353">MEPAGGGGGGRDRLSNLPDCLLHSVLSCLGSRQVVQSSLLSPRWRHLWRGVPCLDIDQREFPLDLPVPESPAWNAPEANRKAFRDTSQERAEREVQLWHRFEDFGDTLLPLHAAASSPPALPLDAYRLHVTGAHQHRCLYRWIRRGLARSPAALHVTNGDDDEYMYNEVPSFSLHSHHYKTDSLPLVLQVATRLRRLHLSGFSLPEEFSEELTADTCPVLEDLRLERCDFWFARIASLSLKSLAMEGCSSNCSYDGSTELALAVPRLVSLNLGDVQLPVVSEDEMPSLAVASVTATRDANAYAGGVDVLKSLRAARVLALRSFNSAELFDEEPKEFLKFQNLRTLTLTECKIGDECQVLRHVLHNVPNLERLVLDDCKLSSARKSSDFSYRSYECTSLKLIEIKYGAPGAALPDVLVHVLKDISKKTSEWRRCGQKGRVDWEWLYRVVSCSPVTMITALIAQRAPAALSDNDFDSMSEEEHESAVWKRRARRRRAVDTAIKACRGARRRR</sequence>
<dbReference type="PANTHER" id="PTHR34223">
    <property type="entry name" value="OS11G0201299 PROTEIN"/>
    <property type="match status" value="1"/>
</dbReference>